<dbReference type="InterPro" id="IPR039255">
    <property type="entry name" value="YceD_bac"/>
</dbReference>
<comment type="similarity">
    <text evidence="2">Belongs to the DUF177 domain family.</text>
</comment>
<proteinExistence type="inferred from homology"/>
<evidence type="ECO:0000256" key="5">
    <source>
        <dbReference type="ARBA" id="ARBA00031841"/>
    </source>
</evidence>
<keyword evidence="4" id="KW-0690">Ribosome biogenesis</keyword>
<dbReference type="PANTHER" id="PTHR38099:SF1">
    <property type="entry name" value="LARGE RIBOSOMAL RNA SUBUNIT ACCUMULATION PROTEIN YCED"/>
    <property type="match status" value="1"/>
</dbReference>
<dbReference type="InterPro" id="IPR003772">
    <property type="entry name" value="YceD"/>
</dbReference>
<dbReference type="Proteomes" id="UP001059934">
    <property type="component" value="Chromosome"/>
</dbReference>
<dbReference type="EMBL" id="CP103416">
    <property type="protein sequence ID" value="UVW34022.1"/>
    <property type="molecule type" value="Genomic_DNA"/>
</dbReference>
<evidence type="ECO:0000256" key="3">
    <source>
        <dbReference type="ARBA" id="ARBA00015716"/>
    </source>
</evidence>
<dbReference type="Pfam" id="PF02620">
    <property type="entry name" value="YceD"/>
    <property type="match status" value="1"/>
</dbReference>
<reference evidence="6" key="1">
    <citation type="submission" date="2022-08" db="EMBL/GenBank/DDBJ databases">
        <title>Catabolic pathway analysis in culturable SAR92 clade bacteria reveals their overlooked roles in DMSP degradation in coastal seas.</title>
        <authorList>
            <person name="He X."/>
            <person name="Zhang X."/>
            <person name="Zhang Y."/>
        </authorList>
    </citation>
    <scope>NUCLEOTIDE SEQUENCE</scope>
    <source>
        <strain evidence="6">H455</strain>
    </source>
</reference>
<keyword evidence="7" id="KW-1185">Reference proteome</keyword>
<evidence type="ECO:0000256" key="1">
    <source>
        <dbReference type="ARBA" id="ARBA00002868"/>
    </source>
</evidence>
<comment type="function">
    <text evidence="1">Plays a role in synthesis, processing and/or stability of 23S rRNA.</text>
</comment>
<name>A0ABY5TJR7_9GAMM</name>
<evidence type="ECO:0000256" key="2">
    <source>
        <dbReference type="ARBA" id="ARBA00010740"/>
    </source>
</evidence>
<organism evidence="6 7">
    <name type="scientific">SAR92 clade bacterium H455</name>
    <dbReference type="NCBI Taxonomy" id="2974818"/>
    <lineage>
        <taxon>Bacteria</taxon>
        <taxon>Pseudomonadati</taxon>
        <taxon>Pseudomonadota</taxon>
        <taxon>Gammaproteobacteria</taxon>
        <taxon>Cellvibrionales</taxon>
        <taxon>Porticoccaceae</taxon>
        <taxon>SAR92 clade</taxon>
    </lineage>
</organism>
<dbReference type="PANTHER" id="PTHR38099">
    <property type="entry name" value="LARGE RIBOSOMAL RNA SUBUNIT ACCUMULATION PROTEIN YCED"/>
    <property type="match status" value="1"/>
</dbReference>
<protein>
    <recommendedName>
        <fullName evidence="3">Large ribosomal RNA subunit accumulation protein YceD</fullName>
    </recommendedName>
    <alternativeName>
        <fullName evidence="5">23S rRNA accumulation protein YceD</fullName>
    </alternativeName>
</protein>
<sequence length="172" mass="18888">MALPTLVDPRKLANQGIVLEGHFEAKHLPRLALAVESIESPLATLIKFEVDEVRAKVVNGTFEIAVMAICQRCLEPVRVELVADIAAQIIWSEDQIGKVSGDREPWIVGDKMVDLSAMLEDEVLLALPLVNYHELGSCTGDTFLSQGEPGSEERDDEVVADNPFNILAQLKK</sequence>
<gene>
    <name evidence="6" type="ORF">NYF23_08220</name>
</gene>
<evidence type="ECO:0000313" key="7">
    <source>
        <dbReference type="Proteomes" id="UP001059934"/>
    </source>
</evidence>
<evidence type="ECO:0000313" key="6">
    <source>
        <dbReference type="EMBL" id="UVW34022.1"/>
    </source>
</evidence>
<evidence type="ECO:0000256" key="4">
    <source>
        <dbReference type="ARBA" id="ARBA00022517"/>
    </source>
</evidence>
<accession>A0ABY5TJR7</accession>